<keyword evidence="1" id="KW-0472">Membrane</keyword>
<dbReference type="RefSeq" id="WP_010885277.1">
    <property type="nucleotide sequence ID" value="NZ_DUJN01000002.1"/>
</dbReference>
<reference evidence="2" key="1">
    <citation type="journal article" date="2020" name="bioRxiv">
        <title>A rank-normalized archaeal taxonomy based on genome phylogeny resolves widespread incomplete and uneven classifications.</title>
        <authorList>
            <person name="Rinke C."/>
            <person name="Chuvochina M."/>
            <person name="Mussig A.J."/>
            <person name="Chaumeil P.-A."/>
            <person name="Waite D.W."/>
            <person name="Whitman W.B."/>
            <person name="Parks D.H."/>
            <person name="Hugenholtz P."/>
        </authorList>
    </citation>
    <scope>NUCLEOTIDE SEQUENCE</scope>
    <source>
        <strain evidence="2">UBA8834</strain>
    </source>
</reference>
<comment type="caution">
    <text evidence="2">The sequence shown here is derived from an EMBL/GenBank/DDBJ whole genome shotgun (WGS) entry which is preliminary data.</text>
</comment>
<feature type="transmembrane region" description="Helical" evidence="1">
    <location>
        <begin position="13"/>
        <end position="34"/>
    </location>
</feature>
<protein>
    <recommendedName>
        <fullName evidence="4">PepSY domain-containing protein</fullName>
    </recommendedName>
</protein>
<accession>A0A832SWL2</accession>
<evidence type="ECO:0000256" key="1">
    <source>
        <dbReference type="SAM" id="Phobius"/>
    </source>
</evidence>
<sequence length="160" mass="18718">MHAHRSTPSFSKVIFRLFTITTLIFLTYFGYSTFAEHDPIKERLYELGYPDQGFIFTNSTIKWADGHLTIVQGTYIEDYPVTAEQAYEIARQYLASYNKKLEKYNYKLYPDKETLTEKEKDGQRYWVFELKLKTGNSDFFAGFIWVNRKTGTVSVKGLLG</sequence>
<name>A0A832SWL2_PYRHR</name>
<dbReference type="AlphaFoldDB" id="A0A832SWL2"/>
<dbReference type="GeneID" id="1443512"/>
<proteinExistence type="predicted"/>
<organism evidence="2 3">
    <name type="scientific">Pyrococcus horikoshii</name>
    <dbReference type="NCBI Taxonomy" id="53953"/>
    <lineage>
        <taxon>Archaea</taxon>
        <taxon>Methanobacteriati</taxon>
        <taxon>Methanobacteriota</taxon>
        <taxon>Thermococci</taxon>
        <taxon>Thermococcales</taxon>
        <taxon>Thermococcaceae</taxon>
        <taxon>Pyrococcus</taxon>
    </lineage>
</organism>
<keyword evidence="1" id="KW-1133">Transmembrane helix</keyword>
<dbReference type="EMBL" id="DUJN01000002">
    <property type="protein sequence ID" value="HII60204.1"/>
    <property type="molecule type" value="Genomic_DNA"/>
</dbReference>
<keyword evidence="1" id="KW-0812">Transmembrane</keyword>
<gene>
    <name evidence="2" type="ORF">HA331_00245</name>
</gene>
<evidence type="ECO:0000313" key="3">
    <source>
        <dbReference type="Proteomes" id="UP000617544"/>
    </source>
</evidence>
<evidence type="ECO:0000313" key="2">
    <source>
        <dbReference type="EMBL" id="HII60204.1"/>
    </source>
</evidence>
<dbReference type="Proteomes" id="UP000617544">
    <property type="component" value="Unassembled WGS sequence"/>
</dbReference>
<evidence type="ECO:0008006" key="4">
    <source>
        <dbReference type="Google" id="ProtNLM"/>
    </source>
</evidence>
<dbReference type="OMA" id="NYWKFKF"/>